<dbReference type="InterPro" id="IPR014441">
    <property type="entry name" value="UCP006425_b-propeller"/>
</dbReference>
<keyword evidence="1" id="KW-1133">Transmembrane helix</keyword>
<reference evidence="2" key="1">
    <citation type="journal article" date="2015" name="Nature">
        <title>rRNA introns, odd ribosomes, and small enigmatic genomes across a large radiation of phyla.</title>
        <authorList>
            <person name="Brown C.T."/>
            <person name="Hug L.A."/>
            <person name="Thomas B.C."/>
            <person name="Sharon I."/>
            <person name="Castelle C.J."/>
            <person name="Singh A."/>
            <person name="Wilkins M.J."/>
            <person name="Williams K.H."/>
            <person name="Banfield J.F."/>
        </authorList>
    </citation>
    <scope>NUCLEOTIDE SEQUENCE [LARGE SCALE GENOMIC DNA]</scope>
</reference>
<evidence type="ECO:0000256" key="1">
    <source>
        <dbReference type="SAM" id="Phobius"/>
    </source>
</evidence>
<name>A0A0G1FKJ6_9BACT</name>
<comment type="caution">
    <text evidence="2">The sequence shown here is derived from an EMBL/GenBank/DDBJ whole genome shotgun (WGS) entry which is preliminary data.</text>
</comment>
<evidence type="ECO:0008006" key="3">
    <source>
        <dbReference type="Google" id="ProtNLM"/>
    </source>
</evidence>
<dbReference type="PIRSF" id="PIRSF006425">
    <property type="entry name" value="UCP006425_WD40"/>
    <property type="match status" value="1"/>
</dbReference>
<dbReference type="Proteomes" id="UP000034050">
    <property type="component" value="Unassembled WGS sequence"/>
</dbReference>
<sequence>MEDTRSVPVTQKGNCGKCRFVWLVFLGLIILYGLSILVTKSKIPETQSGSPKLEFKKFTSENEFKGYLSVISQQRYGGGISGFGVRQALTADNELGMSPALPKAAGGVDVERVSETNVQVAGIDEPDIVKTDGKNIYLSSEFSFRYALPAPPEPLIFEGKIVPPVSLNGETRVIEAFPPATLAVKNKLAGSGDLLLTKKLLVILTRENRIVGYDISQPEAPQEKWTLNLEDNVQVTGARLYHDKIYLVTSTQINNGSPCPVHIMSSTYSGKLSIPCVGIYHPTVEVPVDVTYTVNVINPTNGTVDKSVAFVGSGNESVIYMSPQAIYVTYTYFGSRLDYLYGFFTTDGQKLVSTEVLEKLKTLKNLSISDSAKEVELEVILEKYKNSLSSDESLRIENEIANRLKDYTKLHLRDLELTGIAKIGIENLDLVATGNVSGQPLNQYALDEFAGHLRIATTITDSMLGTSETVNDVTVLDNNLKPVGKVKDLGKGERIYAVRFIENTGFVVTFKQVDPFYVLDLGNPSDPKLVGELKIPGYSAYLQQLTSNKILGVGKEGQQVKLAVFDVGNPTNPLEVDKYLLDENWTELLQNQHAFLLDSKHQVFFLPGSKGGYIFSYQNDKLQLVKAVSEMRARRALYINDYLYLVGDDKLVVVNETDWQTVNQLIF</sequence>
<protein>
    <recommendedName>
        <fullName evidence="3">Beta propeller domain protein</fullName>
    </recommendedName>
</protein>
<keyword evidence="1" id="KW-0472">Membrane</keyword>
<evidence type="ECO:0000313" key="2">
    <source>
        <dbReference type="EMBL" id="KKS87418.1"/>
    </source>
</evidence>
<keyword evidence="1" id="KW-0812">Transmembrane</keyword>
<feature type="transmembrane region" description="Helical" evidence="1">
    <location>
        <begin position="20"/>
        <end position="38"/>
    </location>
</feature>
<organism evidence="2">
    <name type="scientific">Candidatus Gottesmanbacteria bacterium GW2011_GWB1_43_11</name>
    <dbReference type="NCBI Taxonomy" id="1618446"/>
    <lineage>
        <taxon>Bacteria</taxon>
        <taxon>Candidatus Gottesmaniibacteriota</taxon>
    </lineage>
</organism>
<dbReference type="PATRIC" id="fig|1618446.3.peg.264"/>
<dbReference type="InterPro" id="IPR019198">
    <property type="entry name" value="Beta_propeller_containing"/>
</dbReference>
<dbReference type="Pfam" id="PF09826">
    <property type="entry name" value="Beta_propel"/>
    <property type="match status" value="1"/>
</dbReference>
<gene>
    <name evidence="2" type="ORF">UV61_C0002G0139</name>
</gene>
<dbReference type="EMBL" id="LCFD01000002">
    <property type="protein sequence ID" value="KKS87418.1"/>
    <property type="molecule type" value="Genomic_DNA"/>
</dbReference>
<accession>A0A0G1FKJ6</accession>
<dbReference type="AlphaFoldDB" id="A0A0G1FKJ6"/>
<proteinExistence type="predicted"/>